<dbReference type="Proteomes" id="UP000594262">
    <property type="component" value="Unplaced"/>
</dbReference>
<protein>
    <submittedName>
        <fullName evidence="1">Uncharacterized protein</fullName>
    </submittedName>
</protein>
<dbReference type="AlphaFoldDB" id="A0A7M5V1V4"/>
<sequence>MNFYLVSSNNLFGFSSNTLKDLTQHFKAAGRMKFLIFAFLLIWCLHDHVEGGGMAELVITALTGWAEMGPGESDGGEGQEIDKEMKEAQGICALLEGCKTSAMGKCFSGDDHSCTKCYYDRGTVDARNIMRADFYDFDEAQLRQCFEAEQNCYTGRTPEYHADVSQVVEEMLDFMLLKGTSVAERYQGAVFKNVNVPHFQNLKTLYETKFCGEGCVAELYEGCSEYVNMREVKDWCLTVFDWVSKDIPNLKGPPSYILMLVGKLSEKLRGTSNEFSTPSELTCTGSEGCWHNFVPRWVITTIRDGQDGALVAAALTSAMLTADWFPKINKHGGFDSDFGFAVQHSLWLAIYAGRLGISLKVKTTLQGTEPVDYGTSILCNRGEAENHELGTGSVFASLCTLFTGARHNIDLKFRPEIMSRHSMGCTEKTTGMAFIRPGDWVNTHYRTKSKSLENRDPKAVCVGGGSMKYGLAFIDRRKLTTVEITKRGVTLYPPSIGESLRNTVRPTCGHIQSFTKRVPFEECGLRGYGSVCKWKPVW</sequence>
<reference evidence="1" key="1">
    <citation type="submission" date="2021-01" db="UniProtKB">
        <authorList>
            <consortium name="EnsemblMetazoa"/>
        </authorList>
    </citation>
    <scope>IDENTIFICATION</scope>
</reference>
<dbReference type="EnsemblMetazoa" id="CLYHEMT000942.1">
    <property type="protein sequence ID" value="CLYHEMP000942.1"/>
    <property type="gene ID" value="CLYHEMG000942"/>
</dbReference>
<name>A0A7M5V1V4_9CNID</name>
<evidence type="ECO:0000313" key="2">
    <source>
        <dbReference type="Proteomes" id="UP000594262"/>
    </source>
</evidence>
<evidence type="ECO:0000313" key="1">
    <source>
        <dbReference type="EnsemblMetazoa" id="CLYHEMP000942.1"/>
    </source>
</evidence>
<accession>A0A7M5V1V4</accession>
<organism evidence="1 2">
    <name type="scientific">Clytia hemisphaerica</name>
    <dbReference type="NCBI Taxonomy" id="252671"/>
    <lineage>
        <taxon>Eukaryota</taxon>
        <taxon>Metazoa</taxon>
        <taxon>Cnidaria</taxon>
        <taxon>Hydrozoa</taxon>
        <taxon>Hydroidolina</taxon>
        <taxon>Leptothecata</taxon>
        <taxon>Obeliida</taxon>
        <taxon>Clytiidae</taxon>
        <taxon>Clytia</taxon>
    </lineage>
</organism>
<dbReference type="OrthoDB" id="6034190at2759"/>
<proteinExistence type="predicted"/>
<keyword evidence="2" id="KW-1185">Reference proteome</keyword>